<gene>
    <name evidence="1" type="ORF">glysoja_046788</name>
</gene>
<reference evidence="1" key="1">
    <citation type="submission" date="2014-07" db="EMBL/GenBank/DDBJ databases">
        <title>Identification of a novel salt tolerance gene in wild soybean by whole-genome sequencing.</title>
        <authorList>
            <person name="Lam H.-M."/>
            <person name="Qi X."/>
            <person name="Li M.-W."/>
            <person name="Liu X."/>
            <person name="Xie M."/>
            <person name="Ni M."/>
            <person name="Xu X."/>
        </authorList>
    </citation>
    <scope>NUCLEOTIDE SEQUENCE [LARGE SCALE GENOMIC DNA]</scope>
    <source>
        <tissue evidence="1">Root</tissue>
    </source>
</reference>
<sequence>MELAAICGIIPMTVVLKDDAEMVKELNVVNMAGEGVRHSWRQSRQHFGFIISWRGSRGDYLGRIQVSYG</sequence>
<dbReference type="EMBL" id="KN672040">
    <property type="protein sequence ID" value="KHM99177.1"/>
    <property type="molecule type" value="Genomic_DNA"/>
</dbReference>
<proteinExistence type="predicted"/>
<dbReference type="Proteomes" id="UP000053555">
    <property type="component" value="Unassembled WGS sequence"/>
</dbReference>
<name>A0A0B2NVB3_GLYSO</name>
<evidence type="ECO:0000313" key="1">
    <source>
        <dbReference type="EMBL" id="KHM99177.1"/>
    </source>
</evidence>
<accession>A0A0B2NVB3</accession>
<organism evidence="1">
    <name type="scientific">Glycine soja</name>
    <name type="common">Wild soybean</name>
    <dbReference type="NCBI Taxonomy" id="3848"/>
    <lineage>
        <taxon>Eukaryota</taxon>
        <taxon>Viridiplantae</taxon>
        <taxon>Streptophyta</taxon>
        <taxon>Embryophyta</taxon>
        <taxon>Tracheophyta</taxon>
        <taxon>Spermatophyta</taxon>
        <taxon>Magnoliopsida</taxon>
        <taxon>eudicotyledons</taxon>
        <taxon>Gunneridae</taxon>
        <taxon>Pentapetalae</taxon>
        <taxon>rosids</taxon>
        <taxon>fabids</taxon>
        <taxon>Fabales</taxon>
        <taxon>Fabaceae</taxon>
        <taxon>Papilionoideae</taxon>
        <taxon>50 kb inversion clade</taxon>
        <taxon>NPAAA clade</taxon>
        <taxon>indigoferoid/millettioid clade</taxon>
        <taxon>Phaseoleae</taxon>
        <taxon>Glycine</taxon>
        <taxon>Glycine subgen. Soja</taxon>
    </lineage>
</organism>
<dbReference type="AlphaFoldDB" id="A0A0B2NVB3"/>
<protein>
    <submittedName>
        <fullName evidence="1">Uncharacterized protein</fullName>
    </submittedName>
</protein>